<sequence>MDSSTGSSVKVVVGVVGCSEARDLQSVARVGDSNYAAFAAFLRPKPPNPFSSRSLLYGSRPAECGARGSATPATPPSRPSCDQNPQIPSRLALSLSGSRHAECGARGSATQTPPRGLRDQNPQIPSRLSLALGSRRSVARVARRLQLRRLRGLPATKTPKSLLVSLSALRLETCGVWRAWLGDSSYAAFAAFLPSQSSWDRSWGPTTPNLGLRLSSSLGFELALRQGRVSLFLRSSSSSSSSLQQPSSVDSLRFEPQFRMYEFSICGYMAMMCISLWRISVLGGDGAQA</sequence>
<evidence type="ECO:0000313" key="2">
    <source>
        <dbReference type="EMBL" id="KAK9150928.1"/>
    </source>
</evidence>
<evidence type="ECO:0000313" key="3">
    <source>
        <dbReference type="Proteomes" id="UP001420932"/>
    </source>
</evidence>
<protein>
    <submittedName>
        <fullName evidence="2">Uncharacterized protein</fullName>
    </submittedName>
</protein>
<name>A0AAP0KE52_9MAGN</name>
<feature type="region of interest" description="Disordered" evidence="1">
    <location>
        <begin position="63"/>
        <end position="88"/>
    </location>
</feature>
<comment type="caution">
    <text evidence="2">The sequence shown here is derived from an EMBL/GenBank/DDBJ whole genome shotgun (WGS) entry which is preliminary data.</text>
</comment>
<feature type="region of interest" description="Disordered" evidence="1">
    <location>
        <begin position="102"/>
        <end position="123"/>
    </location>
</feature>
<organism evidence="2 3">
    <name type="scientific">Stephania yunnanensis</name>
    <dbReference type="NCBI Taxonomy" id="152371"/>
    <lineage>
        <taxon>Eukaryota</taxon>
        <taxon>Viridiplantae</taxon>
        <taxon>Streptophyta</taxon>
        <taxon>Embryophyta</taxon>
        <taxon>Tracheophyta</taxon>
        <taxon>Spermatophyta</taxon>
        <taxon>Magnoliopsida</taxon>
        <taxon>Ranunculales</taxon>
        <taxon>Menispermaceae</taxon>
        <taxon>Menispermoideae</taxon>
        <taxon>Cissampelideae</taxon>
        <taxon>Stephania</taxon>
    </lineage>
</organism>
<evidence type="ECO:0000256" key="1">
    <source>
        <dbReference type="SAM" id="MobiDB-lite"/>
    </source>
</evidence>
<keyword evidence="3" id="KW-1185">Reference proteome</keyword>
<dbReference type="AlphaFoldDB" id="A0AAP0KE52"/>
<accession>A0AAP0KE52</accession>
<gene>
    <name evidence="2" type="ORF">Syun_009237</name>
</gene>
<proteinExistence type="predicted"/>
<dbReference type="Proteomes" id="UP001420932">
    <property type="component" value="Unassembled WGS sequence"/>
</dbReference>
<reference evidence="2 3" key="1">
    <citation type="submission" date="2024-01" db="EMBL/GenBank/DDBJ databases">
        <title>Genome assemblies of Stephania.</title>
        <authorList>
            <person name="Yang L."/>
        </authorList>
    </citation>
    <scope>NUCLEOTIDE SEQUENCE [LARGE SCALE GENOMIC DNA]</scope>
    <source>
        <strain evidence="2">YNDBR</strain>
        <tissue evidence="2">Leaf</tissue>
    </source>
</reference>
<dbReference type="EMBL" id="JBBNAF010000004">
    <property type="protein sequence ID" value="KAK9150928.1"/>
    <property type="molecule type" value="Genomic_DNA"/>
</dbReference>